<keyword evidence="2" id="KW-1185">Reference proteome</keyword>
<evidence type="ECO:0000313" key="2">
    <source>
        <dbReference type="Proteomes" id="UP001206595"/>
    </source>
</evidence>
<dbReference type="Proteomes" id="UP001206595">
    <property type="component" value="Unassembled WGS sequence"/>
</dbReference>
<dbReference type="EMBL" id="MU620916">
    <property type="protein sequence ID" value="KAI8579964.1"/>
    <property type="molecule type" value="Genomic_DNA"/>
</dbReference>
<dbReference type="PANTHER" id="PTHR14659:SF1">
    <property type="entry name" value="ALPHA- AND GAMMA-ADAPTIN-BINDING PROTEIN P34"/>
    <property type="match status" value="1"/>
</dbReference>
<organism evidence="1 2">
    <name type="scientific">Umbelopsis ramanniana AG</name>
    <dbReference type="NCBI Taxonomy" id="1314678"/>
    <lineage>
        <taxon>Eukaryota</taxon>
        <taxon>Fungi</taxon>
        <taxon>Fungi incertae sedis</taxon>
        <taxon>Mucoromycota</taxon>
        <taxon>Mucoromycotina</taxon>
        <taxon>Umbelopsidomycetes</taxon>
        <taxon>Umbelopsidales</taxon>
        <taxon>Umbelopsidaceae</taxon>
        <taxon>Umbelopsis</taxon>
    </lineage>
</organism>
<accession>A0AAD5EB16</accession>
<dbReference type="Gene3D" id="3.40.50.11960">
    <property type="match status" value="1"/>
</dbReference>
<dbReference type="GeneID" id="75914196"/>
<dbReference type="Pfam" id="PF10199">
    <property type="entry name" value="Adaptin_binding"/>
    <property type="match status" value="1"/>
</dbReference>
<proteinExistence type="predicted"/>
<reference evidence="1" key="2">
    <citation type="journal article" date="2022" name="Proc. Natl. Acad. Sci. U.S.A.">
        <title>Diploid-dominant life cycles characterize the early evolution of Fungi.</title>
        <authorList>
            <person name="Amses K.R."/>
            <person name="Simmons D.R."/>
            <person name="Longcore J.E."/>
            <person name="Mondo S.J."/>
            <person name="Seto K."/>
            <person name="Jeronimo G.H."/>
            <person name="Bonds A.E."/>
            <person name="Quandt C.A."/>
            <person name="Davis W.J."/>
            <person name="Chang Y."/>
            <person name="Federici B.A."/>
            <person name="Kuo A."/>
            <person name="LaButti K."/>
            <person name="Pangilinan J."/>
            <person name="Andreopoulos W."/>
            <person name="Tritt A."/>
            <person name="Riley R."/>
            <person name="Hundley H."/>
            <person name="Johnson J."/>
            <person name="Lipzen A."/>
            <person name="Barry K."/>
            <person name="Lang B.F."/>
            <person name="Cuomo C.A."/>
            <person name="Buchler N.E."/>
            <person name="Grigoriev I.V."/>
            <person name="Spatafora J.W."/>
            <person name="Stajich J.E."/>
            <person name="James T.Y."/>
        </authorList>
    </citation>
    <scope>NUCLEOTIDE SEQUENCE</scope>
    <source>
        <strain evidence="1">AG</strain>
    </source>
</reference>
<name>A0AAD5EB16_UMBRA</name>
<dbReference type="AlphaFoldDB" id="A0AAD5EB16"/>
<dbReference type="PANTHER" id="PTHR14659">
    <property type="entry name" value="ALPHA- AND GAMMA-ADAPTIN-BINDING PROTEIN P34"/>
    <property type="match status" value="1"/>
</dbReference>
<gene>
    <name evidence="1" type="ORF">K450DRAFT_239941</name>
</gene>
<evidence type="ECO:0008006" key="3">
    <source>
        <dbReference type="Google" id="ProtNLM"/>
    </source>
</evidence>
<evidence type="ECO:0000313" key="1">
    <source>
        <dbReference type="EMBL" id="KAI8579964.1"/>
    </source>
</evidence>
<sequence>MIPWTIDTKYYTAEVDLWLDHIESDAEAAVKAFVEDENGVCEVVDGLVLVFRKDEPKSLEDLKLWSAFVEKCDPNVKIVIGTEGDLPETDKDAIEDWCLENMFVYIDAEEKAQKVDDDEFEDRVGIPLLLETLQSNMWDGLVTKSSAQAPLDTNEARLQMLDLIDEEDGEMTDLPSSSEIKKMQQELFGAFDDPNDGLDHVFTKIQELRDQGANLPDSERRKLAAKVALSFASYYNETAE</sequence>
<dbReference type="InterPro" id="IPR019341">
    <property type="entry name" value="Alpha/Gamma-adaptin-bd_p34"/>
</dbReference>
<dbReference type="RefSeq" id="XP_051444968.1">
    <property type="nucleotide sequence ID" value="XM_051588851.1"/>
</dbReference>
<reference evidence="1" key="1">
    <citation type="submission" date="2021-06" db="EMBL/GenBank/DDBJ databases">
        <authorList>
            <consortium name="DOE Joint Genome Institute"/>
            <person name="Mondo S.J."/>
            <person name="Amses K.R."/>
            <person name="Simmons D.R."/>
            <person name="Longcore J.E."/>
            <person name="Seto K."/>
            <person name="Alves G.H."/>
            <person name="Bonds A.E."/>
            <person name="Quandt C.A."/>
            <person name="Davis W.J."/>
            <person name="Chang Y."/>
            <person name="Letcher P.M."/>
            <person name="Powell M.J."/>
            <person name="Kuo A."/>
            <person name="Labutti K."/>
            <person name="Pangilinan J."/>
            <person name="Andreopoulos W."/>
            <person name="Tritt A."/>
            <person name="Riley R."/>
            <person name="Hundley H."/>
            <person name="Johnson J."/>
            <person name="Lipzen A."/>
            <person name="Barry K."/>
            <person name="Berbee M.L."/>
            <person name="Buchler N.E."/>
            <person name="Grigoriev I.V."/>
            <person name="Spatafora J.W."/>
            <person name="Stajich J.E."/>
            <person name="James T.Y."/>
        </authorList>
    </citation>
    <scope>NUCLEOTIDE SEQUENCE</scope>
    <source>
        <strain evidence="1">AG</strain>
    </source>
</reference>
<protein>
    <recommendedName>
        <fullName evidence="3">Alpha-and gamma-adaptin-binding protein p34</fullName>
    </recommendedName>
</protein>
<comment type="caution">
    <text evidence="1">The sequence shown here is derived from an EMBL/GenBank/DDBJ whole genome shotgun (WGS) entry which is preliminary data.</text>
</comment>